<sequence length="198" mass="20579">MRAIMASSAAFYSSYVVVFLSTLLLSGFSVTHHHTSHAQADGIDPLLPLCKSIGGGSRDFGIDFCISALGSDNRSRDDGPNFPVIAIDLLAANATSTGAKIGGLLKTSGGGRDEATRDALVSCQALYGGIVGLLPGCTAQVNDGKFDRAALTFERTASAARECEDAFTEKKVASPLTAEDDAAFKLAKLAVSLLEFLS</sequence>
<organism evidence="5 6">
    <name type="scientific">Miscanthus lutarioriparius</name>
    <dbReference type="NCBI Taxonomy" id="422564"/>
    <lineage>
        <taxon>Eukaryota</taxon>
        <taxon>Viridiplantae</taxon>
        <taxon>Streptophyta</taxon>
        <taxon>Embryophyta</taxon>
        <taxon>Tracheophyta</taxon>
        <taxon>Spermatophyta</taxon>
        <taxon>Magnoliopsida</taxon>
        <taxon>Liliopsida</taxon>
        <taxon>Poales</taxon>
        <taxon>Poaceae</taxon>
        <taxon>PACMAD clade</taxon>
        <taxon>Panicoideae</taxon>
        <taxon>Andropogonodae</taxon>
        <taxon>Andropogoneae</taxon>
        <taxon>Saccharinae</taxon>
        <taxon>Miscanthus</taxon>
    </lineage>
</organism>
<feature type="domain" description="Pectinesterase inhibitor" evidence="4">
    <location>
        <begin position="41"/>
        <end position="193"/>
    </location>
</feature>
<evidence type="ECO:0000313" key="5">
    <source>
        <dbReference type="EMBL" id="CAD6254965.1"/>
    </source>
</evidence>
<dbReference type="InterPro" id="IPR034088">
    <property type="entry name" value="Pla_a_1-like"/>
</dbReference>
<keyword evidence="1" id="KW-0732">Signal</keyword>
<dbReference type="SMART" id="SM00856">
    <property type="entry name" value="PMEI"/>
    <property type="match status" value="1"/>
</dbReference>
<dbReference type="Gene3D" id="1.20.140.40">
    <property type="entry name" value="Invertase/pectin methylesterase inhibitor family protein"/>
    <property type="match status" value="1"/>
</dbReference>
<accession>A0A811QGM9</accession>
<proteinExistence type="inferred from homology"/>
<protein>
    <recommendedName>
        <fullName evidence="4">Pectinesterase inhibitor domain-containing protein</fullName>
    </recommendedName>
</protein>
<comment type="caution">
    <text evidence="5">The sequence shown here is derived from an EMBL/GenBank/DDBJ whole genome shotgun (WGS) entry which is preliminary data.</text>
</comment>
<dbReference type="InterPro" id="IPR006501">
    <property type="entry name" value="Pectinesterase_inhib_dom"/>
</dbReference>
<evidence type="ECO:0000256" key="3">
    <source>
        <dbReference type="ARBA" id="ARBA00038471"/>
    </source>
</evidence>
<dbReference type="OrthoDB" id="689831at2759"/>
<dbReference type="FunFam" id="1.20.140.40:FF:000002">
    <property type="entry name" value="Putative invertase inhibitor"/>
    <property type="match status" value="1"/>
</dbReference>
<evidence type="ECO:0000256" key="1">
    <source>
        <dbReference type="ARBA" id="ARBA00022729"/>
    </source>
</evidence>
<dbReference type="EMBL" id="CAJGYO010000009">
    <property type="protein sequence ID" value="CAD6254965.1"/>
    <property type="molecule type" value="Genomic_DNA"/>
</dbReference>
<dbReference type="GO" id="GO:0004857">
    <property type="term" value="F:enzyme inhibitor activity"/>
    <property type="evidence" value="ECO:0007669"/>
    <property type="project" value="InterPro"/>
</dbReference>
<dbReference type="Proteomes" id="UP000604825">
    <property type="component" value="Unassembled WGS sequence"/>
</dbReference>
<dbReference type="AlphaFoldDB" id="A0A811QGM9"/>
<dbReference type="Pfam" id="PF04043">
    <property type="entry name" value="PMEI"/>
    <property type="match status" value="1"/>
</dbReference>
<dbReference type="PANTHER" id="PTHR35357">
    <property type="entry name" value="OS02G0537100 PROTEIN"/>
    <property type="match status" value="1"/>
</dbReference>
<evidence type="ECO:0000313" key="6">
    <source>
        <dbReference type="Proteomes" id="UP000604825"/>
    </source>
</evidence>
<comment type="similarity">
    <text evidence="3">Belongs to the PMEI family.</text>
</comment>
<name>A0A811QGM9_9POAL</name>
<gene>
    <name evidence="5" type="ORF">NCGR_LOCUS38562</name>
</gene>
<dbReference type="InterPro" id="IPR035513">
    <property type="entry name" value="Invertase/methylesterase_inhib"/>
</dbReference>
<evidence type="ECO:0000259" key="4">
    <source>
        <dbReference type="SMART" id="SM00856"/>
    </source>
</evidence>
<dbReference type="PANTHER" id="PTHR35357:SF8">
    <property type="entry name" value="OS01G0111000 PROTEIN"/>
    <property type="match status" value="1"/>
</dbReference>
<dbReference type="CDD" id="cd15795">
    <property type="entry name" value="PMEI-Pla_a_1_like"/>
    <property type="match status" value="1"/>
</dbReference>
<reference evidence="5" key="1">
    <citation type="submission" date="2020-10" db="EMBL/GenBank/DDBJ databases">
        <authorList>
            <person name="Han B."/>
            <person name="Lu T."/>
            <person name="Zhao Q."/>
            <person name="Huang X."/>
            <person name="Zhao Y."/>
        </authorList>
    </citation>
    <scope>NUCLEOTIDE SEQUENCE</scope>
</reference>
<evidence type="ECO:0000256" key="2">
    <source>
        <dbReference type="ARBA" id="ARBA00023157"/>
    </source>
</evidence>
<keyword evidence="6" id="KW-1185">Reference proteome</keyword>
<dbReference type="NCBIfam" id="TIGR01614">
    <property type="entry name" value="PME_inhib"/>
    <property type="match status" value="1"/>
</dbReference>
<keyword evidence="2" id="KW-1015">Disulfide bond</keyword>
<dbReference type="SUPFAM" id="SSF101148">
    <property type="entry name" value="Plant invertase/pectin methylesterase inhibitor"/>
    <property type="match status" value="1"/>
</dbReference>
<dbReference type="GO" id="GO:0005576">
    <property type="term" value="C:extracellular region"/>
    <property type="evidence" value="ECO:0007669"/>
    <property type="project" value="UniProtKB-ARBA"/>
</dbReference>